<feature type="domain" description="RUN" evidence="5">
    <location>
        <begin position="1160"/>
        <end position="1304"/>
    </location>
</feature>
<evidence type="ECO:0000259" key="4">
    <source>
        <dbReference type="PROSITE" id="PS50002"/>
    </source>
</evidence>
<dbReference type="InterPro" id="IPR037213">
    <property type="entry name" value="Run_dom_sf"/>
</dbReference>
<feature type="region of interest" description="Disordered" evidence="3">
    <location>
        <begin position="284"/>
        <end position="333"/>
    </location>
</feature>
<dbReference type="Gene3D" id="2.30.30.40">
    <property type="entry name" value="SH3 Domains"/>
    <property type="match status" value="1"/>
</dbReference>
<dbReference type="RefSeq" id="XP_022109130.1">
    <property type="nucleotide sequence ID" value="XM_022253438.1"/>
</dbReference>
<feature type="compositionally biased region" description="Pro residues" evidence="3">
    <location>
        <begin position="22"/>
        <end position="33"/>
    </location>
</feature>
<dbReference type="GeneID" id="110989218"/>
<dbReference type="InterPro" id="IPR047343">
    <property type="entry name" value="RUSC1_2"/>
</dbReference>
<feature type="compositionally biased region" description="Polar residues" evidence="3">
    <location>
        <begin position="1449"/>
        <end position="1462"/>
    </location>
</feature>
<feature type="region of interest" description="Disordered" evidence="3">
    <location>
        <begin position="420"/>
        <end position="481"/>
    </location>
</feature>
<dbReference type="GO" id="GO:0031410">
    <property type="term" value="C:cytoplasmic vesicle"/>
    <property type="evidence" value="ECO:0007669"/>
    <property type="project" value="TreeGrafter"/>
</dbReference>
<feature type="region of interest" description="Disordered" evidence="3">
    <location>
        <begin position="1449"/>
        <end position="1471"/>
    </location>
</feature>
<dbReference type="Proteomes" id="UP000694845">
    <property type="component" value="Unplaced"/>
</dbReference>
<dbReference type="KEGG" id="aplc:110989218"/>
<feature type="compositionally biased region" description="Basic residues" evidence="3">
    <location>
        <begin position="861"/>
        <end position="870"/>
    </location>
</feature>
<feature type="compositionally biased region" description="Polar residues" evidence="3">
    <location>
        <begin position="455"/>
        <end position="470"/>
    </location>
</feature>
<feature type="compositionally biased region" description="Low complexity" evidence="3">
    <location>
        <begin position="1524"/>
        <end position="1535"/>
    </location>
</feature>
<dbReference type="PANTHER" id="PTHR15591">
    <property type="entry name" value="RUN AND SH3 DOMAIN CONTAINING"/>
    <property type="match status" value="1"/>
</dbReference>
<dbReference type="PANTHER" id="PTHR15591:SF13">
    <property type="entry name" value="RUN DOMAIN-CONTAINING PROTEIN"/>
    <property type="match status" value="1"/>
</dbReference>
<dbReference type="PROSITE" id="PS50826">
    <property type="entry name" value="RUN"/>
    <property type="match status" value="1"/>
</dbReference>
<dbReference type="SMART" id="SM00326">
    <property type="entry name" value="SH3"/>
    <property type="match status" value="1"/>
</dbReference>
<feature type="region of interest" description="Disordered" evidence="3">
    <location>
        <begin position="846"/>
        <end position="895"/>
    </location>
</feature>
<dbReference type="SMART" id="SM00593">
    <property type="entry name" value="RUN"/>
    <property type="match status" value="1"/>
</dbReference>
<evidence type="ECO:0000259" key="5">
    <source>
        <dbReference type="PROSITE" id="PS50826"/>
    </source>
</evidence>
<dbReference type="InterPro" id="IPR004012">
    <property type="entry name" value="Run_dom"/>
</dbReference>
<feature type="region of interest" description="Disordered" evidence="3">
    <location>
        <begin position="1483"/>
        <end position="1536"/>
    </location>
</feature>
<feature type="compositionally biased region" description="Low complexity" evidence="3">
    <location>
        <begin position="289"/>
        <end position="301"/>
    </location>
</feature>
<feature type="region of interest" description="Disordered" evidence="3">
    <location>
        <begin position="1384"/>
        <end position="1430"/>
    </location>
</feature>
<feature type="compositionally biased region" description="Low complexity" evidence="3">
    <location>
        <begin position="240"/>
        <end position="262"/>
    </location>
</feature>
<feature type="region of interest" description="Disordered" evidence="3">
    <location>
        <begin position="794"/>
        <end position="819"/>
    </location>
</feature>
<gene>
    <name evidence="7" type="primary">LOC110989218</name>
</gene>
<organism evidence="6 7">
    <name type="scientific">Acanthaster planci</name>
    <name type="common">Crown-of-thorns starfish</name>
    <dbReference type="NCBI Taxonomy" id="133434"/>
    <lineage>
        <taxon>Eukaryota</taxon>
        <taxon>Metazoa</taxon>
        <taxon>Echinodermata</taxon>
        <taxon>Eleutherozoa</taxon>
        <taxon>Asterozoa</taxon>
        <taxon>Asteroidea</taxon>
        <taxon>Valvatacea</taxon>
        <taxon>Valvatida</taxon>
        <taxon>Acanthasteridae</taxon>
        <taxon>Acanthaster</taxon>
    </lineage>
</organism>
<evidence type="ECO:0000256" key="2">
    <source>
        <dbReference type="PROSITE-ProRule" id="PRU00192"/>
    </source>
</evidence>
<dbReference type="OrthoDB" id="9884296at2759"/>
<protein>
    <submittedName>
        <fullName evidence="7">Uncharacterized protein LOC110989218 isoform X1</fullName>
    </submittedName>
</protein>
<dbReference type="InterPro" id="IPR001452">
    <property type="entry name" value="SH3_domain"/>
</dbReference>
<evidence type="ECO:0000313" key="7">
    <source>
        <dbReference type="RefSeq" id="XP_022109130.1"/>
    </source>
</evidence>
<accession>A0A8B7ZWJ1</accession>
<dbReference type="Pfam" id="PF02759">
    <property type="entry name" value="RUN"/>
    <property type="match status" value="1"/>
</dbReference>
<sequence>MPAINNDQKWEVSGRGMGVTCLPPPTRSLPSSPPRIEHLKRMSLSAMLGEYHRDEMHRDLPMTSSLPCNSLQGFRAMGESIEMTNDLLDLSKPLPWDRLKRGASTMSLDSLNENYMESVPGEMAVLEDQDKTPVATCTCGKTTNFECWVHRVPFSGAGELTEEISQTCLQLVKELRSEPSGCDGVINDPSYENKHDYGGLDLHLKDSPPTNHVRESVDTPCSWKKERVSTNDLVRDLDTPSSKSSGSLASAPSIHRSELSSSPDSYDLLYKSFEVAAEMDRLQLERGQSEGSSVGSSLESLNRTSPKLQKVLSQKRRSSPDGSGESPTDVASCDSITGSQKNLWLALQPQYNPQPLTLDTYRYEVIHKEDTCSNDTSQKVTFASLAKKKKKPEVTTSQVLPSEVTHWTELVTLGLPKEESCLQPHTSPISSSKCEAGNKSKRPHSLPIQLRHIQKPSSRPQQTPEQSQQGNTGGAPAGIKGVTRTVSAPEGFACSFPRSAGSGQDLSLTKMTSWVVPAASQSTSSVSLLTRKRHYNQHYHTTPQLDPTIGCEGSTDPKMAAGSPLINSSMQDSGHGMRDLSYPLGYDSNAQMPVRATRARIFAMDINANFTEPQEQDTFIPEHHHFIPQEITSETGNLHRESPTSSRVILGNPLQDRLHFRSNLGVESSADWVPGPRTTWLDTNRRTVIPPRTLNLITQEEVRPLQKKAKELQTCSRGCSTNSPPEVDPTSFLRMYPRTYKENELMAKDQTKECKDVGVSTDETLNGKGGCFCPCAKNYHHIADINQSTQTLELRDQSSQSDLPSRCLLDSGDRSESGNISKIVKGESLDKGSQVGLCQDAKDQSRLDKRTLEKSVQGSKAGRKSKPKVRQGKDCTKKAVPTETSVQSWRVGGKGRRGSRTIVTCEESHVADALTNRVVRIQNVGASTLPASADKKYIRHRPLKPIHQVDAEHQQRKGWHDIVRVGSDIRDRGVKLLQKLCGNADQPVAPLPPTVIAWPGLQDSMHSRADRVNSLPADLSQYRSWGTAASNPQPGQSQPLSSAGVSTAGQPIKRILSWESGAERHSIDEFQLDANGTSLKGRPLSLDVSSDYDVGADCLPPQEMQVSPREAKEEVDLVQKKALVTAVEGAVEHILSHFGQAKTKSLEEKGRLGSTALTPDIGHLMLHYLCPAIRALLLDGLQPHVTSFFVGRLKTTLWGVVEATTQLGPGTRPLHELVRQLSQLAYLKTSDLRVNAFIMGLLNIRCLELWLEHIRDHPDIVRNLYEPNAFLSLCNGATKAFFDRLLIAIQPLTLLPFDLDYKFEHQGLVHELNQQREKQQLMDRYGGKPNSSTLLTQSHTSVGGSWLKGTASLLWKNWEGTQKPEEPASSGTMTSSLGFLRNIKGQRSVERTKNSRSSEQPVSGMLKTDENSTPTQGVDPTRDSFSNKEASNSWSLEWIKGFVAASTEATTSNAGVSSTKNMTSSGSTWSRFGSSLSKAFDRIRPDSIATTTQRQPVRQEWPSRTSDKETISPKQVASPRKMESPSSPVAPGSPVKARCHHVTMSKEQLSFTKGSILTVQQQVDPDWLMCSQGDQSGLVHIDYVQGME</sequence>
<evidence type="ECO:0000256" key="1">
    <source>
        <dbReference type="ARBA" id="ARBA00022443"/>
    </source>
</evidence>
<dbReference type="SUPFAM" id="SSF50044">
    <property type="entry name" value="SH3-domain"/>
    <property type="match status" value="1"/>
</dbReference>
<evidence type="ECO:0000313" key="6">
    <source>
        <dbReference type="Proteomes" id="UP000694845"/>
    </source>
</evidence>
<reference evidence="7" key="1">
    <citation type="submission" date="2025-08" db="UniProtKB">
        <authorList>
            <consortium name="RefSeq"/>
        </authorList>
    </citation>
    <scope>IDENTIFICATION</scope>
</reference>
<dbReference type="PROSITE" id="PS50002">
    <property type="entry name" value="SH3"/>
    <property type="match status" value="1"/>
</dbReference>
<dbReference type="InterPro" id="IPR036028">
    <property type="entry name" value="SH3-like_dom_sf"/>
</dbReference>
<keyword evidence="1 2" id="KW-0728">SH3 domain</keyword>
<feature type="region of interest" description="Disordered" evidence="3">
    <location>
        <begin position="14"/>
        <end position="34"/>
    </location>
</feature>
<dbReference type="SUPFAM" id="SSF140741">
    <property type="entry name" value="RUN domain-like"/>
    <property type="match status" value="1"/>
</dbReference>
<evidence type="ECO:0000256" key="3">
    <source>
        <dbReference type="SAM" id="MobiDB-lite"/>
    </source>
</evidence>
<dbReference type="CDD" id="cd17685">
    <property type="entry name" value="RUN_RUSC"/>
    <property type="match status" value="1"/>
</dbReference>
<feature type="compositionally biased region" description="Polar residues" evidence="3">
    <location>
        <begin position="423"/>
        <end position="433"/>
    </location>
</feature>
<proteinExistence type="predicted"/>
<keyword evidence="6" id="KW-1185">Reference proteome</keyword>
<name>A0A8B7ZWJ1_ACAPL</name>
<feature type="region of interest" description="Disordered" evidence="3">
    <location>
        <begin position="232"/>
        <end position="262"/>
    </location>
</feature>
<feature type="region of interest" description="Disordered" evidence="3">
    <location>
        <begin position="1025"/>
        <end position="1048"/>
    </location>
</feature>
<dbReference type="Gene3D" id="1.20.58.900">
    <property type="match status" value="1"/>
</dbReference>
<feature type="compositionally biased region" description="Polar residues" evidence="3">
    <location>
        <begin position="794"/>
        <end position="803"/>
    </location>
</feature>
<feature type="domain" description="SH3" evidence="4">
    <location>
        <begin position="1530"/>
        <end position="1588"/>
    </location>
</feature>